<evidence type="ECO:0000313" key="1">
    <source>
        <dbReference type="EMBL" id="GBM02571.1"/>
    </source>
</evidence>
<accession>A0A4Y2CDU2</accession>
<comment type="caution">
    <text evidence="1">The sequence shown here is derived from an EMBL/GenBank/DDBJ whole genome shotgun (WGS) entry which is preliminary data.</text>
</comment>
<proteinExistence type="predicted"/>
<sequence length="167" mass="18814">MSVRNTPRKWRGDTPHHSNFWPVHLEGHLRSFHSTQILPLPVIHDRSTSCKSIHYHSFTIVPLHSNPSTTSHSQSFHSSQIHPLPVIHNRSTPRKSIHYQSFTIVPLNPPTTSHSDPLPLPTSLSPVNNTLQVPPPTYLLPSLLWPGSPNGVMHIEKDCISNSPLHF</sequence>
<gene>
    <name evidence="1" type="ORF">AVEN_178501_1</name>
</gene>
<organism evidence="1 2">
    <name type="scientific">Araneus ventricosus</name>
    <name type="common">Orbweaver spider</name>
    <name type="synonym">Epeira ventricosa</name>
    <dbReference type="NCBI Taxonomy" id="182803"/>
    <lineage>
        <taxon>Eukaryota</taxon>
        <taxon>Metazoa</taxon>
        <taxon>Ecdysozoa</taxon>
        <taxon>Arthropoda</taxon>
        <taxon>Chelicerata</taxon>
        <taxon>Arachnida</taxon>
        <taxon>Araneae</taxon>
        <taxon>Araneomorphae</taxon>
        <taxon>Entelegynae</taxon>
        <taxon>Araneoidea</taxon>
        <taxon>Araneidae</taxon>
        <taxon>Araneus</taxon>
    </lineage>
</organism>
<evidence type="ECO:0000313" key="2">
    <source>
        <dbReference type="Proteomes" id="UP000499080"/>
    </source>
</evidence>
<dbReference type="AlphaFoldDB" id="A0A4Y2CDU2"/>
<dbReference type="Proteomes" id="UP000499080">
    <property type="component" value="Unassembled WGS sequence"/>
</dbReference>
<name>A0A4Y2CDU2_ARAVE</name>
<dbReference type="EMBL" id="BGPR01000181">
    <property type="protein sequence ID" value="GBM02571.1"/>
    <property type="molecule type" value="Genomic_DNA"/>
</dbReference>
<reference evidence="1 2" key="1">
    <citation type="journal article" date="2019" name="Sci. Rep.">
        <title>Orb-weaving spider Araneus ventricosus genome elucidates the spidroin gene catalogue.</title>
        <authorList>
            <person name="Kono N."/>
            <person name="Nakamura H."/>
            <person name="Ohtoshi R."/>
            <person name="Moran D.A.P."/>
            <person name="Shinohara A."/>
            <person name="Yoshida Y."/>
            <person name="Fujiwara M."/>
            <person name="Mori M."/>
            <person name="Tomita M."/>
            <person name="Arakawa K."/>
        </authorList>
    </citation>
    <scope>NUCLEOTIDE SEQUENCE [LARGE SCALE GENOMIC DNA]</scope>
</reference>
<protein>
    <submittedName>
        <fullName evidence="1">Uncharacterized protein</fullName>
    </submittedName>
</protein>
<keyword evidence="2" id="KW-1185">Reference proteome</keyword>